<proteinExistence type="predicted"/>
<dbReference type="OrthoDB" id="6624536at2"/>
<dbReference type="Proteomes" id="UP000243096">
    <property type="component" value="Unassembled WGS sequence"/>
</dbReference>
<evidence type="ECO:0000313" key="2">
    <source>
        <dbReference type="Proteomes" id="UP000243096"/>
    </source>
</evidence>
<dbReference type="AlphaFoldDB" id="A0A2P5KA50"/>
<name>A0A2P5KA50_9BURK</name>
<dbReference type="Pfam" id="PF11041">
    <property type="entry name" value="Phage_Wedge1"/>
    <property type="match status" value="1"/>
</dbReference>
<reference evidence="1 2" key="1">
    <citation type="submission" date="2018-01" db="EMBL/GenBank/DDBJ databases">
        <title>Genomic Encyclopedia of Type Strains, Phase III (KMG-III): the genomes of soil and plant-associated and newly described type strains.</title>
        <authorList>
            <person name="Whitman W."/>
        </authorList>
    </citation>
    <scope>NUCLEOTIDE SEQUENCE [LARGE SCALE GENOMIC DNA]</scope>
    <source>
        <strain evidence="1 2">HKI456</strain>
    </source>
</reference>
<comment type="caution">
    <text evidence="1">The sequence shown here is derived from an EMBL/GenBank/DDBJ whole genome shotgun (WGS) entry which is preliminary data.</text>
</comment>
<accession>A0A2P5KA50</accession>
<sequence length="218" mass="24786">MRIQAFDFSVDLLQALLWQYNDADNLRGLLECKQAWYEQNHTAFWENWIRDVFDLRTANDFGLSVWAEILGVPLAVTVDPTKPDTPVLGFGGSNRNFGHGGFGCKSSSTVGLTVEQKRTVLRLRYFQLVSRGTIPEINQFMKMLLGDQGQVYVLDPNDMTYVVYVFTFQPNPGLTFVLDTYDLLPRPAGVGVRRIVVNRPSFGFGEYNKNFEHGTFPE</sequence>
<gene>
    <name evidence="1" type="ORF">B0O95_107113</name>
</gene>
<protein>
    <submittedName>
        <fullName evidence="1">Uncharacterized protein DUF2612</fullName>
    </submittedName>
</protein>
<keyword evidence="2" id="KW-1185">Reference proteome</keyword>
<organism evidence="1 2">
    <name type="scientific">Mycetohabitans endofungorum</name>
    <dbReference type="NCBI Taxonomy" id="417203"/>
    <lineage>
        <taxon>Bacteria</taxon>
        <taxon>Pseudomonadati</taxon>
        <taxon>Pseudomonadota</taxon>
        <taxon>Betaproteobacteria</taxon>
        <taxon>Burkholderiales</taxon>
        <taxon>Burkholderiaceae</taxon>
        <taxon>Mycetohabitans</taxon>
    </lineage>
</organism>
<dbReference type="InterPro" id="IPR021283">
    <property type="entry name" value="Phage_Wedge1"/>
</dbReference>
<evidence type="ECO:0000313" key="1">
    <source>
        <dbReference type="EMBL" id="PPB83597.1"/>
    </source>
</evidence>
<dbReference type="EMBL" id="PRDW01000007">
    <property type="protein sequence ID" value="PPB83597.1"/>
    <property type="molecule type" value="Genomic_DNA"/>
</dbReference>